<gene>
    <name evidence="8" type="ORF">MNBD_ALPHA05-1315</name>
</gene>
<keyword evidence="3" id="KW-0645">Protease</keyword>
<evidence type="ECO:0000256" key="2">
    <source>
        <dbReference type="ARBA" id="ARBA00022645"/>
    </source>
</evidence>
<keyword evidence="5" id="KW-0720">Serine protease</keyword>
<feature type="domain" description="LD-carboxypeptidase C-terminal" evidence="7">
    <location>
        <begin position="171"/>
        <end position="277"/>
    </location>
</feature>
<dbReference type="InterPro" id="IPR040921">
    <property type="entry name" value="Peptidase_S66C"/>
</dbReference>
<dbReference type="InterPro" id="IPR003507">
    <property type="entry name" value="S66_fam"/>
</dbReference>
<dbReference type="AlphaFoldDB" id="A0A3B0SJE2"/>
<dbReference type="EC" id="3.4.17.13" evidence="8"/>
<dbReference type="GO" id="GO:0006508">
    <property type="term" value="P:proteolysis"/>
    <property type="evidence" value="ECO:0007669"/>
    <property type="project" value="UniProtKB-KW"/>
</dbReference>
<evidence type="ECO:0000259" key="7">
    <source>
        <dbReference type="Pfam" id="PF17676"/>
    </source>
</evidence>
<proteinExistence type="inferred from homology"/>
<accession>A0A3B0SJE2</accession>
<dbReference type="Gene3D" id="3.40.50.10740">
    <property type="entry name" value="Class I glutamine amidotransferase-like"/>
    <property type="match status" value="1"/>
</dbReference>
<dbReference type="InterPro" id="IPR040449">
    <property type="entry name" value="Peptidase_S66_N"/>
</dbReference>
<comment type="similarity">
    <text evidence="1">Belongs to the peptidase S66 family.</text>
</comment>
<reference evidence="8" key="1">
    <citation type="submission" date="2018-06" db="EMBL/GenBank/DDBJ databases">
        <authorList>
            <person name="Zhirakovskaya E."/>
        </authorList>
    </citation>
    <scope>NUCLEOTIDE SEQUENCE</scope>
</reference>
<dbReference type="CDD" id="cd07025">
    <property type="entry name" value="Peptidase_S66"/>
    <property type="match status" value="1"/>
</dbReference>
<dbReference type="PANTHER" id="PTHR30237">
    <property type="entry name" value="MURAMOYLTETRAPEPTIDE CARBOXYPEPTIDASE"/>
    <property type="match status" value="1"/>
</dbReference>
<dbReference type="SUPFAM" id="SSF52317">
    <property type="entry name" value="Class I glutamine amidotransferase-like"/>
    <property type="match status" value="1"/>
</dbReference>
<sequence>MSQETKHIALVCPGGPIDRGLADQTCALAAARFGERAALHFHPQCFLEAGHFAGDDAARSDAFLEVANDPKFDAVWFARGGYGACRLADSVFTKLNAAARVKTYLGYSDAGMILARLYEAGIGRPVHGPMPTDLARPNGAQAIERALDFLIAGAADTLEPTAQSGAKTVAFNITVLSHLIAADWAPDLSGHVVLLEDVSEYLYCIDRAMFAIASSPKLRHAAGIKLGRISDVPENDRPFGHSEEDIFAYWCARTGVAYLGRADIGHDAENKVVPFGVS</sequence>
<dbReference type="GO" id="GO:0008236">
    <property type="term" value="F:serine-type peptidase activity"/>
    <property type="evidence" value="ECO:0007669"/>
    <property type="project" value="UniProtKB-KW"/>
</dbReference>
<dbReference type="InterPro" id="IPR029062">
    <property type="entry name" value="Class_I_gatase-like"/>
</dbReference>
<keyword evidence="2 8" id="KW-0121">Carboxypeptidase</keyword>
<dbReference type="InterPro" id="IPR027461">
    <property type="entry name" value="Carboxypeptidase_A_C_sf"/>
</dbReference>
<evidence type="ECO:0000256" key="4">
    <source>
        <dbReference type="ARBA" id="ARBA00022801"/>
    </source>
</evidence>
<evidence type="ECO:0000313" key="8">
    <source>
        <dbReference type="EMBL" id="VAW05925.1"/>
    </source>
</evidence>
<feature type="domain" description="LD-carboxypeptidase N-terminal" evidence="6">
    <location>
        <begin position="8"/>
        <end position="123"/>
    </location>
</feature>
<dbReference type="EMBL" id="UOEH01000492">
    <property type="protein sequence ID" value="VAW05925.1"/>
    <property type="molecule type" value="Genomic_DNA"/>
</dbReference>
<dbReference type="Pfam" id="PF02016">
    <property type="entry name" value="Peptidase_S66"/>
    <property type="match status" value="1"/>
</dbReference>
<evidence type="ECO:0000256" key="5">
    <source>
        <dbReference type="ARBA" id="ARBA00022825"/>
    </source>
</evidence>
<dbReference type="PANTHER" id="PTHR30237:SF2">
    <property type="entry name" value="MUREIN TETRAPEPTIDE CARBOXYPEPTIDASE"/>
    <property type="match status" value="1"/>
</dbReference>
<protein>
    <submittedName>
        <fullName evidence="8">Muramoyltetrapeptide carboxypeptidase</fullName>
        <ecNumber evidence="8">3.4.17.13</ecNumber>
    </submittedName>
</protein>
<name>A0A3B0SJE2_9ZZZZ</name>
<dbReference type="InterPro" id="IPR027478">
    <property type="entry name" value="LdcA_N"/>
</dbReference>
<dbReference type="Pfam" id="PF17676">
    <property type="entry name" value="Peptidase_S66C"/>
    <property type="match status" value="1"/>
</dbReference>
<evidence type="ECO:0000256" key="3">
    <source>
        <dbReference type="ARBA" id="ARBA00022670"/>
    </source>
</evidence>
<evidence type="ECO:0000256" key="1">
    <source>
        <dbReference type="ARBA" id="ARBA00010233"/>
    </source>
</evidence>
<dbReference type="SUPFAM" id="SSF141986">
    <property type="entry name" value="LD-carboxypeptidase A C-terminal domain-like"/>
    <property type="match status" value="1"/>
</dbReference>
<organism evidence="8">
    <name type="scientific">hydrothermal vent metagenome</name>
    <dbReference type="NCBI Taxonomy" id="652676"/>
    <lineage>
        <taxon>unclassified sequences</taxon>
        <taxon>metagenomes</taxon>
        <taxon>ecological metagenomes</taxon>
    </lineage>
</organism>
<dbReference type="Gene3D" id="3.50.30.60">
    <property type="entry name" value="LD-carboxypeptidase A C-terminal domain-like"/>
    <property type="match status" value="1"/>
</dbReference>
<keyword evidence="4 8" id="KW-0378">Hydrolase</keyword>
<evidence type="ECO:0000259" key="6">
    <source>
        <dbReference type="Pfam" id="PF02016"/>
    </source>
</evidence>
<dbReference type="GO" id="GO:0106415">
    <property type="term" value="F:muramoyltetrapeptide carboxypeptidase activity"/>
    <property type="evidence" value="ECO:0007669"/>
    <property type="project" value="UniProtKB-EC"/>
</dbReference>